<evidence type="ECO:0000313" key="2">
    <source>
        <dbReference type="Proteomes" id="UP000521943"/>
    </source>
</evidence>
<name>A0A8H6I8G0_9AGAR</name>
<dbReference type="EMBL" id="JACGCI010000014">
    <property type="protein sequence ID" value="KAF6759732.1"/>
    <property type="molecule type" value="Genomic_DNA"/>
</dbReference>
<proteinExistence type="predicted"/>
<keyword evidence="2" id="KW-1185">Reference proteome</keyword>
<dbReference type="AlphaFoldDB" id="A0A8H6I8G0"/>
<evidence type="ECO:0000313" key="1">
    <source>
        <dbReference type="EMBL" id="KAF6759732.1"/>
    </source>
</evidence>
<gene>
    <name evidence="1" type="ORF">DFP72DRAFT_843874</name>
</gene>
<sequence>MTHRNYNPHNSSPDKTPYAVHIDVQLSPLFLCHDDPRVLNPYVLVTGAGFQAAALSLARSRYFDQTSQLIGTNAPQSPAPSIPSYAATWYAPQHSARGKNSCCVFVILGALTCFRCATTYKSWTLGALTQFRLRAFSKQQNPHPWRPPIIKVATIRALDLLTPHSDPPECSVEPDSITIPTPCSPDSFLSCLHHPGCFDILRAFGNKQTLADPRRRWAPIITAQVRNGADWVRYARTLEKEQGVAVIAPGRPAQCRGLGFRALHTDEGSVIHQERKLVTAHRIDVSPEYGGAERRIAMTLQTGRGARLNEIANLDLAMTLVKAHTSKSEPDMLQLRATFLQSHSTNPQSAPEHLSPLACIHLPSPPFHAVSTYARTNSPQALRSSEISGWTQSQLVWIGAQKTWGSTGVP</sequence>
<dbReference type="Proteomes" id="UP000521943">
    <property type="component" value="Unassembled WGS sequence"/>
</dbReference>
<organism evidence="1 2">
    <name type="scientific">Ephemerocybe angulata</name>
    <dbReference type="NCBI Taxonomy" id="980116"/>
    <lineage>
        <taxon>Eukaryota</taxon>
        <taxon>Fungi</taxon>
        <taxon>Dikarya</taxon>
        <taxon>Basidiomycota</taxon>
        <taxon>Agaricomycotina</taxon>
        <taxon>Agaricomycetes</taxon>
        <taxon>Agaricomycetidae</taxon>
        <taxon>Agaricales</taxon>
        <taxon>Agaricineae</taxon>
        <taxon>Psathyrellaceae</taxon>
        <taxon>Ephemerocybe</taxon>
    </lineage>
</organism>
<reference evidence="1 2" key="1">
    <citation type="submission" date="2020-07" db="EMBL/GenBank/DDBJ databases">
        <title>Comparative genomics of pyrophilous fungi reveals a link between fire events and developmental genes.</title>
        <authorList>
            <consortium name="DOE Joint Genome Institute"/>
            <person name="Steindorff A.S."/>
            <person name="Carver A."/>
            <person name="Calhoun S."/>
            <person name="Stillman K."/>
            <person name="Liu H."/>
            <person name="Lipzen A."/>
            <person name="Pangilinan J."/>
            <person name="Labutti K."/>
            <person name="Bruns T.D."/>
            <person name="Grigoriev I.V."/>
        </authorList>
    </citation>
    <scope>NUCLEOTIDE SEQUENCE [LARGE SCALE GENOMIC DNA]</scope>
    <source>
        <strain evidence="1 2">CBS 144469</strain>
    </source>
</reference>
<accession>A0A8H6I8G0</accession>
<protein>
    <submittedName>
        <fullName evidence="1">Uncharacterized protein</fullName>
    </submittedName>
</protein>
<comment type="caution">
    <text evidence="1">The sequence shown here is derived from an EMBL/GenBank/DDBJ whole genome shotgun (WGS) entry which is preliminary data.</text>
</comment>